<reference evidence="2 3" key="1">
    <citation type="submission" date="2016-11" db="EMBL/GenBank/DDBJ databases">
        <title>Trade-off between light-utilization and light-protection in marine flavobacteria.</title>
        <authorList>
            <person name="Kumagai Y."/>
        </authorList>
    </citation>
    <scope>NUCLEOTIDE SEQUENCE [LARGE SCALE GENOMIC DNA]</scope>
    <source>
        <strain evidence="2 3">JCM 13191</strain>
    </source>
</reference>
<accession>A0A1W6MKM8</accession>
<dbReference type="STRING" id="331648.BST97_09300"/>
<evidence type="ECO:0000313" key="2">
    <source>
        <dbReference type="EMBL" id="ARN78174.1"/>
    </source>
</evidence>
<organism evidence="2 3">
    <name type="scientific">Nonlabens spongiae</name>
    <dbReference type="NCBI Taxonomy" id="331648"/>
    <lineage>
        <taxon>Bacteria</taxon>
        <taxon>Pseudomonadati</taxon>
        <taxon>Bacteroidota</taxon>
        <taxon>Flavobacteriia</taxon>
        <taxon>Flavobacteriales</taxon>
        <taxon>Flavobacteriaceae</taxon>
        <taxon>Nonlabens</taxon>
    </lineage>
</organism>
<dbReference type="Proteomes" id="UP000193431">
    <property type="component" value="Chromosome"/>
</dbReference>
<dbReference type="AlphaFoldDB" id="A0A1W6MKM8"/>
<proteinExistence type="predicted"/>
<feature type="region of interest" description="Disordered" evidence="1">
    <location>
        <begin position="132"/>
        <end position="152"/>
    </location>
</feature>
<sequence length="238" mass="27119">MSDYKYIEVPNQYEFQHEPNEYRLNDLAVFELKKKGYEAFKSTSVQPQDKNIGACNTLVMDIEESGILSRSFILNFKNCDGEIVYSTIKGTGREKDNQKAYFTAMRETIRSMPEAIQAKASTTEVIEAKIPDSAETQPIEDDQQTKFPDEPATADRPALKFDYAQKTNQGYGIVLKEAEEVEVYNNDKLIGSGQKSSTGFYLIETKQFNGVGIIKDEIFIIEYRDNGELVRVELHKTF</sequence>
<dbReference type="EMBL" id="CP019344">
    <property type="protein sequence ID" value="ARN78174.1"/>
    <property type="molecule type" value="Genomic_DNA"/>
</dbReference>
<evidence type="ECO:0000313" key="3">
    <source>
        <dbReference type="Proteomes" id="UP000193431"/>
    </source>
</evidence>
<name>A0A1W6MKM8_9FLAO</name>
<keyword evidence="3" id="KW-1185">Reference proteome</keyword>
<evidence type="ECO:0000256" key="1">
    <source>
        <dbReference type="SAM" id="MobiDB-lite"/>
    </source>
</evidence>
<gene>
    <name evidence="2" type="ORF">BST97_09300</name>
</gene>
<protein>
    <submittedName>
        <fullName evidence="2">Uncharacterized protein</fullName>
    </submittedName>
</protein>